<dbReference type="InterPro" id="IPR023476">
    <property type="entry name" value="Pep_tRNA_hydro_II_dom_sf"/>
</dbReference>
<keyword evidence="5" id="KW-1185">Reference proteome</keyword>
<keyword evidence="2 4" id="KW-0378">Hydrolase</keyword>
<dbReference type="GO" id="GO:0016787">
    <property type="term" value="F:hydrolase activity"/>
    <property type="evidence" value="ECO:0007669"/>
    <property type="project" value="UniProtKB-KW"/>
</dbReference>
<gene>
    <name evidence="4" type="ORF">JOE42_001799</name>
</gene>
<dbReference type="EMBL" id="JAFBBK010000001">
    <property type="protein sequence ID" value="MBM7415066.1"/>
    <property type="molecule type" value="Genomic_DNA"/>
</dbReference>
<dbReference type="Proteomes" id="UP000703038">
    <property type="component" value="Unassembled WGS sequence"/>
</dbReference>
<dbReference type="Pfam" id="PF01981">
    <property type="entry name" value="PTH2"/>
    <property type="match status" value="1"/>
</dbReference>
<evidence type="ECO:0000256" key="3">
    <source>
        <dbReference type="ARBA" id="ARBA00048707"/>
    </source>
</evidence>
<organism evidence="4 5">
    <name type="scientific">Rhodococcoides corynebacterioides</name>
    <dbReference type="NCBI Taxonomy" id="53972"/>
    <lineage>
        <taxon>Bacteria</taxon>
        <taxon>Bacillati</taxon>
        <taxon>Actinomycetota</taxon>
        <taxon>Actinomycetes</taxon>
        <taxon>Mycobacteriales</taxon>
        <taxon>Nocardiaceae</taxon>
        <taxon>Rhodococcoides</taxon>
    </lineage>
</organism>
<accession>A0ABS2KUW6</accession>
<name>A0ABS2KUW6_9NOCA</name>
<comment type="caution">
    <text evidence="4">The sequence shown here is derived from an EMBL/GenBank/DDBJ whole genome shotgun (WGS) entry which is preliminary data.</text>
</comment>
<dbReference type="SUPFAM" id="SSF102462">
    <property type="entry name" value="Peptidyl-tRNA hydrolase II"/>
    <property type="match status" value="1"/>
</dbReference>
<dbReference type="Gene3D" id="3.40.1490.10">
    <property type="entry name" value="Bit1"/>
    <property type="match status" value="1"/>
</dbReference>
<evidence type="ECO:0000313" key="4">
    <source>
        <dbReference type="EMBL" id="MBM7415066.1"/>
    </source>
</evidence>
<dbReference type="RefSeq" id="WP_371831680.1">
    <property type="nucleotide sequence ID" value="NZ_JAFBBK010000001.1"/>
</dbReference>
<dbReference type="InterPro" id="IPR002833">
    <property type="entry name" value="PTH2"/>
</dbReference>
<protein>
    <recommendedName>
        <fullName evidence="1">peptidyl-tRNA hydrolase</fullName>
        <ecNumber evidence="1">3.1.1.29</ecNumber>
    </recommendedName>
</protein>
<sequence length="262" mass="27678">MIDESPAEDVRPSTLEERHAVLVAGTSAAGSYGSRVDPPDPADVRAMPLVLHVPKVDPPARSDLLAAAASATLQVCLDERIAPGGPWHEEYTAWLGARIRKVSRRARGAQWTAAQDVDGVTVDVGGASARAYVPCRVGDLDPRLRKLQVGGTDLPADDPGPHTEGAVRLWVDAELEMTVGKTAAQVGHAVMLAAGAMTVEDVRAWQDAHWAVSVRDADAATWSRLVAECERGTAIAVRDAGYTEVAPGSMTVIAELDVPRTA</sequence>
<evidence type="ECO:0000256" key="2">
    <source>
        <dbReference type="ARBA" id="ARBA00022801"/>
    </source>
</evidence>
<reference evidence="4 5" key="1">
    <citation type="submission" date="2021-01" db="EMBL/GenBank/DDBJ databases">
        <title>Genomics of switchgrass bacterial isolates.</title>
        <authorList>
            <person name="Shade A."/>
        </authorList>
    </citation>
    <scope>NUCLEOTIDE SEQUENCE [LARGE SCALE GENOMIC DNA]</scope>
    <source>
        <strain evidence="4 5">PvP111</strain>
    </source>
</reference>
<evidence type="ECO:0000256" key="1">
    <source>
        <dbReference type="ARBA" id="ARBA00013260"/>
    </source>
</evidence>
<comment type="catalytic activity">
    <reaction evidence="3">
        <text>an N-acyl-L-alpha-aminoacyl-tRNA + H2O = an N-acyl-L-amino acid + a tRNA + H(+)</text>
        <dbReference type="Rhea" id="RHEA:54448"/>
        <dbReference type="Rhea" id="RHEA-COMP:10123"/>
        <dbReference type="Rhea" id="RHEA-COMP:13883"/>
        <dbReference type="ChEBI" id="CHEBI:15377"/>
        <dbReference type="ChEBI" id="CHEBI:15378"/>
        <dbReference type="ChEBI" id="CHEBI:59874"/>
        <dbReference type="ChEBI" id="CHEBI:78442"/>
        <dbReference type="ChEBI" id="CHEBI:138191"/>
        <dbReference type="EC" id="3.1.1.29"/>
    </reaction>
</comment>
<evidence type="ECO:0000313" key="5">
    <source>
        <dbReference type="Proteomes" id="UP000703038"/>
    </source>
</evidence>
<proteinExistence type="predicted"/>
<dbReference type="EC" id="3.1.1.29" evidence="1"/>